<sequence length="238" mass="26005">MALPNHGSVIVSGVAVCSNPRSNGRAITLDANFYVDDDHSTPHTTYLTYWNKDDQTFDPVGIYYVTTTLTRITDTLPNKSKELKEVDYMAAGDIRKISAAGADAFVEEAPMMSISGAIIEIDETAGWFDLNPSQYASSLKDSKNKPTCPVRCVIQESKRWGDKGRPKMAPGYFVMVTGEMGRAVRDNEGKVLRFEIEVTDISSLGRSVVPPPTTSAGTPANKAFSYGNKPGKKRRLGE</sequence>
<evidence type="ECO:0000313" key="1">
    <source>
        <dbReference type="EMBL" id="TFK75063.1"/>
    </source>
</evidence>
<dbReference type="Proteomes" id="UP000308600">
    <property type="component" value="Unassembled WGS sequence"/>
</dbReference>
<gene>
    <name evidence="1" type="ORF">BDN72DRAFT_832367</name>
</gene>
<protein>
    <submittedName>
        <fullName evidence="1">Uncharacterized protein</fullName>
    </submittedName>
</protein>
<proteinExistence type="predicted"/>
<keyword evidence="2" id="KW-1185">Reference proteome</keyword>
<evidence type="ECO:0000313" key="2">
    <source>
        <dbReference type="Proteomes" id="UP000308600"/>
    </source>
</evidence>
<reference evidence="1 2" key="1">
    <citation type="journal article" date="2019" name="Nat. Ecol. Evol.">
        <title>Megaphylogeny resolves global patterns of mushroom evolution.</title>
        <authorList>
            <person name="Varga T."/>
            <person name="Krizsan K."/>
            <person name="Foldi C."/>
            <person name="Dima B."/>
            <person name="Sanchez-Garcia M."/>
            <person name="Sanchez-Ramirez S."/>
            <person name="Szollosi G.J."/>
            <person name="Szarkandi J.G."/>
            <person name="Papp V."/>
            <person name="Albert L."/>
            <person name="Andreopoulos W."/>
            <person name="Angelini C."/>
            <person name="Antonin V."/>
            <person name="Barry K.W."/>
            <person name="Bougher N.L."/>
            <person name="Buchanan P."/>
            <person name="Buyck B."/>
            <person name="Bense V."/>
            <person name="Catcheside P."/>
            <person name="Chovatia M."/>
            <person name="Cooper J."/>
            <person name="Damon W."/>
            <person name="Desjardin D."/>
            <person name="Finy P."/>
            <person name="Geml J."/>
            <person name="Haridas S."/>
            <person name="Hughes K."/>
            <person name="Justo A."/>
            <person name="Karasinski D."/>
            <person name="Kautmanova I."/>
            <person name="Kiss B."/>
            <person name="Kocsube S."/>
            <person name="Kotiranta H."/>
            <person name="LaButti K.M."/>
            <person name="Lechner B.E."/>
            <person name="Liimatainen K."/>
            <person name="Lipzen A."/>
            <person name="Lukacs Z."/>
            <person name="Mihaltcheva S."/>
            <person name="Morgado L.N."/>
            <person name="Niskanen T."/>
            <person name="Noordeloos M.E."/>
            <person name="Ohm R.A."/>
            <person name="Ortiz-Santana B."/>
            <person name="Ovrebo C."/>
            <person name="Racz N."/>
            <person name="Riley R."/>
            <person name="Savchenko A."/>
            <person name="Shiryaev A."/>
            <person name="Soop K."/>
            <person name="Spirin V."/>
            <person name="Szebenyi C."/>
            <person name="Tomsovsky M."/>
            <person name="Tulloss R.E."/>
            <person name="Uehling J."/>
            <person name="Grigoriev I.V."/>
            <person name="Vagvolgyi C."/>
            <person name="Papp T."/>
            <person name="Martin F.M."/>
            <person name="Miettinen O."/>
            <person name="Hibbett D.S."/>
            <person name="Nagy L.G."/>
        </authorList>
    </citation>
    <scope>NUCLEOTIDE SEQUENCE [LARGE SCALE GENOMIC DNA]</scope>
    <source>
        <strain evidence="1 2">NL-1719</strain>
    </source>
</reference>
<name>A0ACD3BAI2_9AGAR</name>
<dbReference type="EMBL" id="ML208264">
    <property type="protein sequence ID" value="TFK75063.1"/>
    <property type="molecule type" value="Genomic_DNA"/>
</dbReference>
<organism evidence="1 2">
    <name type="scientific">Pluteus cervinus</name>
    <dbReference type="NCBI Taxonomy" id="181527"/>
    <lineage>
        <taxon>Eukaryota</taxon>
        <taxon>Fungi</taxon>
        <taxon>Dikarya</taxon>
        <taxon>Basidiomycota</taxon>
        <taxon>Agaricomycotina</taxon>
        <taxon>Agaricomycetes</taxon>
        <taxon>Agaricomycetidae</taxon>
        <taxon>Agaricales</taxon>
        <taxon>Pluteineae</taxon>
        <taxon>Pluteaceae</taxon>
        <taxon>Pluteus</taxon>
    </lineage>
</organism>
<accession>A0ACD3BAI2</accession>